<dbReference type="Proteomes" id="UP000009311">
    <property type="component" value="Unassembled WGS sequence"/>
</dbReference>
<gene>
    <name evidence="2" type="ORF">BN53_09300</name>
</gene>
<sequence>MIPKKICLIIRIIMLVLGLSLAFYMIWQLFSGARMLDIDLGGKGPLIVVVFSILLLLTIGASVSYMSNMHYSSTLFLAGLLVLMSGILWVRYPQQTDIYSLYFFYGLVAGVSGPFVLDRKK</sequence>
<proteinExistence type="predicted"/>
<dbReference type="AlphaFoldDB" id="I7LCY4"/>
<dbReference type="STRING" id="1423790.BN53_09300"/>
<keyword evidence="1" id="KW-0472">Membrane</keyword>
<feature type="transmembrane region" description="Helical" evidence="1">
    <location>
        <begin position="7"/>
        <end position="27"/>
    </location>
</feature>
<name>I7LCY4_9LACO</name>
<keyword evidence="3" id="KW-1185">Reference proteome</keyword>
<feature type="transmembrane region" description="Helical" evidence="1">
    <location>
        <begin position="98"/>
        <end position="117"/>
    </location>
</feature>
<dbReference type="RefSeq" id="WP_009558946.1">
    <property type="nucleotide sequence ID" value="NZ_AYZN01000018.1"/>
</dbReference>
<dbReference type="EMBL" id="CAKD01000001">
    <property type="protein sequence ID" value="CCI84398.1"/>
    <property type="molecule type" value="Genomic_DNA"/>
</dbReference>
<comment type="caution">
    <text evidence="2">The sequence shown here is derived from an EMBL/GenBank/DDBJ whole genome shotgun (WGS) entry which is preliminary data.</text>
</comment>
<accession>I7LCY4</accession>
<keyword evidence="1" id="KW-1133">Transmembrane helix</keyword>
<evidence type="ECO:0000313" key="2">
    <source>
        <dbReference type="EMBL" id="CCI84398.1"/>
    </source>
</evidence>
<organism evidence="2 3">
    <name type="scientific">Lactobacillus pasteurii DSM 23907 = CRBIP 24.76</name>
    <dbReference type="NCBI Taxonomy" id="1423790"/>
    <lineage>
        <taxon>Bacteria</taxon>
        <taxon>Bacillati</taxon>
        <taxon>Bacillota</taxon>
        <taxon>Bacilli</taxon>
        <taxon>Lactobacillales</taxon>
        <taxon>Lactobacillaceae</taxon>
        <taxon>Lactobacillus</taxon>
    </lineage>
</organism>
<protein>
    <submittedName>
        <fullName evidence="2">Uncharacterized protein</fullName>
    </submittedName>
</protein>
<feature type="transmembrane region" description="Helical" evidence="1">
    <location>
        <begin position="47"/>
        <end position="67"/>
    </location>
</feature>
<keyword evidence="1" id="KW-0812">Transmembrane</keyword>
<evidence type="ECO:0000256" key="1">
    <source>
        <dbReference type="SAM" id="Phobius"/>
    </source>
</evidence>
<reference evidence="2 3" key="1">
    <citation type="submission" date="2012-06" db="EMBL/GenBank/DDBJ databases">
        <title>Draft Genome Sequence of Lactobacillus pasteurii CRBIP 24.76T.</title>
        <authorList>
            <person name="Cousin S."/>
            <person name="Bouchier C."/>
            <person name="Loux V."/>
            <person name="Ma L."/>
            <person name="Creno S."/>
            <person name="Bizet C."/>
            <person name="Clermont D."/>
        </authorList>
    </citation>
    <scope>NUCLEOTIDE SEQUENCE [LARGE SCALE GENOMIC DNA]</scope>
    <source>
        <strain evidence="3">CRBIP 24.76T</strain>
    </source>
</reference>
<dbReference type="eggNOG" id="ENOG50309WQ">
    <property type="taxonomic scope" value="Bacteria"/>
</dbReference>
<evidence type="ECO:0000313" key="3">
    <source>
        <dbReference type="Proteomes" id="UP000009311"/>
    </source>
</evidence>
<feature type="transmembrane region" description="Helical" evidence="1">
    <location>
        <begin position="74"/>
        <end position="92"/>
    </location>
</feature>